<dbReference type="GO" id="GO:0015808">
    <property type="term" value="P:L-alanine transport"/>
    <property type="evidence" value="ECO:0007669"/>
    <property type="project" value="TreeGrafter"/>
</dbReference>
<dbReference type="AlphaFoldDB" id="A0A2S9E8Z0"/>
<evidence type="ECO:0000256" key="6">
    <source>
        <dbReference type="ARBA" id="ARBA00022970"/>
    </source>
</evidence>
<comment type="similarity">
    <text evidence="9">Belongs to the binding-protein-dependent transport system permease family. LivHM subfamily.</text>
</comment>
<dbReference type="GO" id="GO:1903806">
    <property type="term" value="P:L-isoleucine import across plasma membrane"/>
    <property type="evidence" value="ECO:0007669"/>
    <property type="project" value="TreeGrafter"/>
</dbReference>
<dbReference type="Pfam" id="PF02653">
    <property type="entry name" value="BPD_transp_2"/>
    <property type="match status" value="1"/>
</dbReference>
<feature type="transmembrane region" description="Helical" evidence="10">
    <location>
        <begin position="67"/>
        <end position="88"/>
    </location>
</feature>
<keyword evidence="8 10" id="KW-0472">Membrane</keyword>
<organism evidence="11 12">
    <name type="scientific">Pseudomonas poae</name>
    <dbReference type="NCBI Taxonomy" id="200451"/>
    <lineage>
        <taxon>Bacteria</taxon>
        <taxon>Pseudomonadati</taxon>
        <taxon>Pseudomonadota</taxon>
        <taxon>Gammaproteobacteria</taxon>
        <taxon>Pseudomonadales</taxon>
        <taxon>Pseudomonadaceae</taxon>
        <taxon>Pseudomonas</taxon>
    </lineage>
</organism>
<gene>
    <name evidence="11" type="ORF">CQZ99_25820</name>
</gene>
<proteinExistence type="inferred from homology"/>
<feature type="transmembrane region" description="Helical" evidence="10">
    <location>
        <begin position="42"/>
        <end position="61"/>
    </location>
</feature>
<feature type="transmembrane region" description="Helical" evidence="10">
    <location>
        <begin position="289"/>
        <end position="308"/>
    </location>
</feature>
<keyword evidence="4" id="KW-0997">Cell inner membrane</keyword>
<evidence type="ECO:0000256" key="5">
    <source>
        <dbReference type="ARBA" id="ARBA00022692"/>
    </source>
</evidence>
<evidence type="ECO:0000256" key="1">
    <source>
        <dbReference type="ARBA" id="ARBA00004429"/>
    </source>
</evidence>
<dbReference type="GO" id="GO:0015192">
    <property type="term" value="F:L-phenylalanine transmembrane transporter activity"/>
    <property type="evidence" value="ECO:0007669"/>
    <property type="project" value="TreeGrafter"/>
</dbReference>
<keyword evidence="7 10" id="KW-1133">Transmembrane helix</keyword>
<dbReference type="InterPro" id="IPR052157">
    <property type="entry name" value="BCAA_transport_permease"/>
</dbReference>
<dbReference type="PANTHER" id="PTHR11795:SF371">
    <property type="entry name" value="HIGH-AFFINITY BRANCHED-CHAIN AMINO ACID TRANSPORT SYSTEM PERMEASE PROTEIN LIVH"/>
    <property type="match status" value="1"/>
</dbReference>
<feature type="transmembrane region" description="Helical" evidence="10">
    <location>
        <begin position="203"/>
        <end position="223"/>
    </location>
</feature>
<dbReference type="EMBL" id="PCQL01000043">
    <property type="protein sequence ID" value="PRC11309.1"/>
    <property type="molecule type" value="Genomic_DNA"/>
</dbReference>
<name>A0A2S9E8Z0_9PSED</name>
<dbReference type="InterPro" id="IPR001851">
    <property type="entry name" value="ABC_transp_permease"/>
</dbReference>
<dbReference type="GO" id="GO:0015188">
    <property type="term" value="F:L-isoleucine transmembrane transporter activity"/>
    <property type="evidence" value="ECO:0007669"/>
    <property type="project" value="TreeGrafter"/>
</dbReference>
<comment type="caution">
    <text evidence="11">The sequence shown here is derived from an EMBL/GenBank/DDBJ whole genome shotgun (WGS) entry which is preliminary data.</text>
</comment>
<dbReference type="Proteomes" id="UP000238045">
    <property type="component" value="Unassembled WGS sequence"/>
</dbReference>
<comment type="subcellular location">
    <subcellularLocation>
        <location evidence="1">Cell inner membrane</location>
        <topology evidence="1">Multi-pass membrane protein</topology>
    </subcellularLocation>
</comment>
<keyword evidence="3" id="KW-1003">Cell membrane</keyword>
<evidence type="ECO:0000256" key="9">
    <source>
        <dbReference type="ARBA" id="ARBA00037998"/>
    </source>
</evidence>
<accession>A0A2S9E8Z0</accession>
<keyword evidence="12" id="KW-1185">Reference proteome</keyword>
<dbReference type="RefSeq" id="WP_105699353.1">
    <property type="nucleotide sequence ID" value="NZ_CP159260.1"/>
</dbReference>
<evidence type="ECO:0000313" key="12">
    <source>
        <dbReference type="Proteomes" id="UP000238045"/>
    </source>
</evidence>
<protein>
    <submittedName>
        <fullName evidence="11">Branched-chain amino acid ABC transporter permease</fullName>
    </submittedName>
</protein>
<keyword evidence="5 10" id="KW-0812">Transmembrane</keyword>
<keyword evidence="2" id="KW-0813">Transport</keyword>
<evidence type="ECO:0000256" key="4">
    <source>
        <dbReference type="ARBA" id="ARBA00022519"/>
    </source>
</evidence>
<feature type="transmembrane region" description="Helical" evidence="10">
    <location>
        <begin position="17"/>
        <end position="35"/>
    </location>
</feature>
<dbReference type="GO" id="GO:0015190">
    <property type="term" value="F:L-leucine transmembrane transporter activity"/>
    <property type="evidence" value="ECO:0007669"/>
    <property type="project" value="TreeGrafter"/>
</dbReference>
<sequence length="315" mass="33010">MDGFIQQLLNGLMTGSLYALVALGYTMVYGILRIINFAHGDVLMIGALVGLSMIRLLQATFPGLPPVLVLLCATVVAMAFCAVLAVVIERVAYRRLRNAPRLAPLISGIGVSLLLQTLAMLVWTRNPQMFPQLLPLEPIEVLAGASARPAITNVTALTTIGIAVSVMIALLVLVERTRFGRAMRAVAENPQVASLMGISPNRIIVITFAIGGALAALAGIMMASNYGSAHFYMGFLPGIKAFTAAVLGGIGNLKGAMLGGLLLGLIEALGTGYLGAATNGVFGSNYQDVFAFIVLIAVLVFRPSGLLGERLATRA</sequence>
<reference evidence="11 12" key="1">
    <citation type="submission" date="2017-09" db="EMBL/GenBank/DDBJ databases">
        <title>Genomic, metabolic, and phenotypic characteristics of bacterial isolates from the natural microbiome of the model nematode Caenorhabditis elegans.</title>
        <authorList>
            <person name="Zimmermann J."/>
            <person name="Obeng N."/>
            <person name="Yang W."/>
            <person name="Obeng O."/>
            <person name="Kissoyan K."/>
            <person name="Pees B."/>
            <person name="Dirksen P."/>
            <person name="Hoppner M."/>
            <person name="Franke A."/>
            <person name="Rosenstiel P."/>
            <person name="Leippe M."/>
            <person name="Dierking K."/>
            <person name="Kaleta C."/>
            <person name="Schulenburg H."/>
        </authorList>
    </citation>
    <scope>NUCLEOTIDE SEQUENCE [LARGE SCALE GENOMIC DNA]</scope>
    <source>
        <strain evidence="11 12">MYb117</strain>
    </source>
</reference>
<dbReference type="CDD" id="cd06582">
    <property type="entry name" value="TM_PBP1_LivH_like"/>
    <property type="match status" value="1"/>
</dbReference>
<evidence type="ECO:0000256" key="7">
    <source>
        <dbReference type="ARBA" id="ARBA00022989"/>
    </source>
</evidence>
<evidence type="ECO:0000256" key="2">
    <source>
        <dbReference type="ARBA" id="ARBA00022448"/>
    </source>
</evidence>
<feature type="transmembrane region" description="Helical" evidence="10">
    <location>
        <begin position="257"/>
        <end position="277"/>
    </location>
</feature>
<evidence type="ECO:0000256" key="3">
    <source>
        <dbReference type="ARBA" id="ARBA00022475"/>
    </source>
</evidence>
<feature type="transmembrane region" description="Helical" evidence="10">
    <location>
        <begin position="150"/>
        <end position="174"/>
    </location>
</feature>
<dbReference type="PANTHER" id="PTHR11795">
    <property type="entry name" value="BRANCHED-CHAIN AMINO ACID TRANSPORT SYSTEM PERMEASE PROTEIN LIVH"/>
    <property type="match status" value="1"/>
</dbReference>
<dbReference type="GO" id="GO:0042941">
    <property type="term" value="P:D-alanine transmembrane transport"/>
    <property type="evidence" value="ECO:0007669"/>
    <property type="project" value="TreeGrafter"/>
</dbReference>
<feature type="transmembrane region" description="Helical" evidence="10">
    <location>
        <begin position="100"/>
        <end position="123"/>
    </location>
</feature>
<dbReference type="GO" id="GO:0005304">
    <property type="term" value="F:L-valine transmembrane transporter activity"/>
    <property type="evidence" value="ECO:0007669"/>
    <property type="project" value="TreeGrafter"/>
</dbReference>
<feature type="transmembrane region" description="Helical" evidence="10">
    <location>
        <begin position="229"/>
        <end position="250"/>
    </location>
</feature>
<keyword evidence="6" id="KW-0029">Amino-acid transport</keyword>
<dbReference type="GO" id="GO:0005886">
    <property type="term" value="C:plasma membrane"/>
    <property type="evidence" value="ECO:0007669"/>
    <property type="project" value="UniProtKB-SubCell"/>
</dbReference>
<evidence type="ECO:0000256" key="8">
    <source>
        <dbReference type="ARBA" id="ARBA00023136"/>
    </source>
</evidence>
<evidence type="ECO:0000256" key="10">
    <source>
        <dbReference type="SAM" id="Phobius"/>
    </source>
</evidence>
<evidence type="ECO:0000313" key="11">
    <source>
        <dbReference type="EMBL" id="PRC11309.1"/>
    </source>
</evidence>